<organism evidence="1 2">
    <name type="scientific">Macroventuria anomochaeta</name>
    <dbReference type="NCBI Taxonomy" id="301207"/>
    <lineage>
        <taxon>Eukaryota</taxon>
        <taxon>Fungi</taxon>
        <taxon>Dikarya</taxon>
        <taxon>Ascomycota</taxon>
        <taxon>Pezizomycotina</taxon>
        <taxon>Dothideomycetes</taxon>
        <taxon>Pleosporomycetidae</taxon>
        <taxon>Pleosporales</taxon>
        <taxon>Pleosporineae</taxon>
        <taxon>Didymellaceae</taxon>
        <taxon>Macroventuria</taxon>
    </lineage>
</organism>
<name>A0ACB6RIN9_9PLEO</name>
<proteinExistence type="predicted"/>
<dbReference type="EMBL" id="MU006751">
    <property type="protein sequence ID" value="KAF2621766.1"/>
    <property type="molecule type" value="Genomic_DNA"/>
</dbReference>
<sequence length="57" mass="6537">MSLSQCDRLGNAKATVFNVSLFTSYVTHRRRIVSCQLNRRNSSLISLDNDFETTRTI</sequence>
<comment type="caution">
    <text evidence="1">The sequence shown here is derived from an EMBL/GenBank/DDBJ whole genome shotgun (WGS) entry which is preliminary data.</text>
</comment>
<dbReference type="Proteomes" id="UP000799754">
    <property type="component" value="Unassembled WGS sequence"/>
</dbReference>
<reference evidence="1" key="1">
    <citation type="journal article" date="2020" name="Stud. Mycol.">
        <title>101 Dothideomycetes genomes: a test case for predicting lifestyles and emergence of pathogens.</title>
        <authorList>
            <person name="Haridas S."/>
            <person name="Albert R."/>
            <person name="Binder M."/>
            <person name="Bloem J."/>
            <person name="Labutti K."/>
            <person name="Salamov A."/>
            <person name="Andreopoulos B."/>
            <person name="Baker S."/>
            <person name="Barry K."/>
            <person name="Bills G."/>
            <person name="Bluhm B."/>
            <person name="Cannon C."/>
            <person name="Castanera R."/>
            <person name="Culley D."/>
            <person name="Daum C."/>
            <person name="Ezra D."/>
            <person name="Gonzalez J."/>
            <person name="Henrissat B."/>
            <person name="Kuo A."/>
            <person name="Liang C."/>
            <person name="Lipzen A."/>
            <person name="Lutzoni F."/>
            <person name="Magnuson J."/>
            <person name="Mondo S."/>
            <person name="Nolan M."/>
            <person name="Ohm R."/>
            <person name="Pangilinan J."/>
            <person name="Park H.-J."/>
            <person name="Ramirez L."/>
            <person name="Alfaro M."/>
            <person name="Sun H."/>
            <person name="Tritt A."/>
            <person name="Yoshinaga Y."/>
            <person name="Zwiers L.-H."/>
            <person name="Turgeon B."/>
            <person name="Goodwin S."/>
            <person name="Spatafora J."/>
            <person name="Crous P."/>
            <person name="Grigoriev I."/>
        </authorList>
    </citation>
    <scope>NUCLEOTIDE SEQUENCE</scope>
    <source>
        <strain evidence="1">CBS 525.71</strain>
    </source>
</reference>
<evidence type="ECO:0000313" key="1">
    <source>
        <dbReference type="EMBL" id="KAF2621766.1"/>
    </source>
</evidence>
<protein>
    <submittedName>
        <fullName evidence="1">Uncharacterized protein</fullName>
    </submittedName>
</protein>
<gene>
    <name evidence="1" type="ORF">BU25DRAFT_230630</name>
</gene>
<keyword evidence="2" id="KW-1185">Reference proteome</keyword>
<accession>A0ACB6RIN9</accession>
<evidence type="ECO:0000313" key="2">
    <source>
        <dbReference type="Proteomes" id="UP000799754"/>
    </source>
</evidence>